<feature type="transmembrane region" description="Helical" evidence="1">
    <location>
        <begin position="23"/>
        <end position="46"/>
    </location>
</feature>
<name>A0A136KF92_9BACT</name>
<proteinExistence type="predicted"/>
<sequence length="571" mass="62889">MTNCNYGYIAKSYKKGLLNNKKLIVILPVAVILFVLFPIVFIVLGFDRGIVPVYIEGRVLDSSDNPIQAATVKLQGKSTSTDSEGKFFIDGLVYGLYEIDISANGFAGIKEEIRLQRFANRFDVILNRQEFGELAIKLSPPADQPFYSSEFSFKLNDVDFSYNSDFVIETGRLLTGKYKLVMTSPYYKNETREIDVVPGRFELDLVLAPTADVIGEITNWLTGESIVPKVVEINNNGVFEAIDSKLFEQGQLKLVDLDIGEGFKIKIRKDGFEEFTKEITLVQGQNSLGEISLVETGKIVTLKDDGISRNIIISNLDGKRAVNLAESFLDCNIQSQSKARAVVLCGSSTISLVNLSDATIQTIRPVSLDGVSYDLNSSGVLFIDNSQTDKLHYFSRDKEPKLEDSTVLYSGDSPVLSAILRSDIVVFSTSDGVYKVATDGSDAVKISEGAFRITDISPGSNLALMLNDAGSGTNIWLIDLETKIKTKMTFLPSVHGSLQFLNDNEILYTSNKTAGIASLFIQSVSSNLPRLVRENVDEALVIKGTRVVQLKQGDKYFLLHIDFNKLAQIGG</sequence>
<dbReference type="STRING" id="1617427.UZ20_WS6002000972"/>
<reference evidence="2 3" key="1">
    <citation type="submission" date="2015-02" db="EMBL/GenBank/DDBJ databases">
        <title>Improved understanding of the partial-nitritation anammox process through 23 genomes representing the majority of the microbial community.</title>
        <authorList>
            <person name="Speth D.R."/>
            <person name="In T Zandt M."/>
            <person name="Guerrero Cruz S."/>
            <person name="Jetten M.S."/>
            <person name="Dutilh B.E."/>
        </authorList>
    </citation>
    <scope>NUCLEOTIDE SEQUENCE [LARGE SCALE GENOMIC DNA]</scope>
    <source>
        <strain evidence="2">OLB21</strain>
    </source>
</reference>
<gene>
    <name evidence="2" type="ORF">UZ20_WS6002000972</name>
</gene>
<evidence type="ECO:0000256" key="1">
    <source>
        <dbReference type="SAM" id="Phobius"/>
    </source>
</evidence>
<dbReference type="Proteomes" id="UP000070449">
    <property type="component" value="Unassembled WGS sequence"/>
</dbReference>
<dbReference type="AlphaFoldDB" id="A0A136KF92"/>
<dbReference type="EMBL" id="JYPD01000026">
    <property type="protein sequence ID" value="KXK08062.1"/>
    <property type="molecule type" value="Genomic_DNA"/>
</dbReference>
<evidence type="ECO:0000313" key="2">
    <source>
        <dbReference type="EMBL" id="KXK08062.1"/>
    </source>
</evidence>
<dbReference type="InterPro" id="IPR008969">
    <property type="entry name" value="CarboxyPept-like_regulatory"/>
</dbReference>
<evidence type="ECO:0008006" key="4">
    <source>
        <dbReference type="Google" id="ProtNLM"/>
    </source>
</evidence>
<dbReference type="Pfam" id="PF13620">
    <property type="entry name" value="CarboxypepD_reg"/>
    <property type="match status" value="1"/>
</dbReference>
<dbReference type="SUPFAM" id="SSF49464">
    <property type="entry name" value="Carboxypeptidase regulatory domain-like"/>
    <property type="match status" value="1"/>
</dbReference>
<organism evidence="2 3">
    <name type="scientific">candidate division WS6 bacterium OLB21</name>
    <dbReference type="NCBI Taxonomy" id="1617427"/>
    <lineage>
        <taxon>Bacteria</taxon>
        <taxon>Candidatus Dojkabacteria</taxon>
    </lineage>
</organism>
<dbReference type="Gene3D" id="2.60.40.1120">
    <property type="entry name" value="Carboxypeptidase-like, regulatory domain"/>
    <property type="match status" value="1"/>
</dbReference>
<protein>
    <recommendedName>
        <fullName evidence="4">PEGA domain protein</fullName>
    </recommendedName>
</protein>
<accession>A0A136KF92</accession>
<dbReference type="SUPFAM" id="SSF69304">
    <property type="entry name" value="Tricorn protease N-terminal domain"/>
    <property type="match status" value="1"/>
</dbReference>
<keyword evidence="1" id="KW-1133">Transmembrane helix</keyword>
<keyword evidence="1" id="KW-0812">Transmembrane</keyword>
<evidence type="ECO:0000313" key="3">
    <source>
        <dbReference type="Proteomes" id="UP000070449"/>
    </source>
</evidence>
<comment type="caution">
    <text evidence="2">The sequence shown here is derived from an EMBL/GenBank/DDBJ whole genome shotgun (WGS) entry which is preliminary data.</text>
</comment>
<keyword evidence="1" id="KW-0472">Membrane</keyword>